<organism evidence="1 2">
    <name type="scientific">Acanthopleuribacter pedis</name>
    <dbReference type="NCBI Taxonomy" id="442870"/>
    <lineage>
        <taxon>Bacteria</taxon>
        <taxon>Pseudomonadati</taxon>
        <taxon>Acidobacteriota</taxon>
        <taxon>Holophagae</taxon>
        <taxon>Acanthopleuribacterales</taxon>
        <taxon>Acanthopleuribacteraceae</taxon>
        <taxon>Acanthopleuribacter</taxon>
    </lineage>
</organism>
<dbReference type="Gene3D" id="2.120.10.30">
    <property type="entry name" value="TolB, C-terminal domain"/>
    <property type="match status" value="1"/>
</dbReference>
<dbReference type="InterPro" id="IPR011042">
    <property type="entry name" value="6-blade_b-propeller_TolB-like"/>
</dbReference>
<proteinExistence type="predicted"/>
<comment type="caution">
    <text evidence="1">The sequence shown here is derived from an EMBL/GenBank/DDBJ whole genome shotgun (WGS) entry which is preliminary data.</text>
</comment>
<protein>
    <submittedName>
        <fullName evidence="1">6-bladed beta-propeller</fullName>
    </submittedName>
</protein>
<dbReference type="Pfam" id="PF17170">
    <property type="entry name" value="DUF5128"/>
    <property type="match status" value="1"/>
</dbReference>
<dbReference type="AlphaFoldDB" id="A0A8J7U2Z5"/>
<evidence type="ECO:0000313" key="2">
    <source>
        <dbReference type="Proteomes" id="UP000664417"/>
    </source>
</evidence>
<gene>
    <name evidence="1" type="ORF">J3U88_07295</name>
</gene>
<reference evidence="1" key="1">
    <citation type="submission" date="2021-03" db="EMBL/GenBank/DDBJ databases">
        <authorList>
            <person name="Wang G."/>
        </authorList>
    </citation>
    <scope>NUCLEOTIDE SEQUENCE</scope>
    <source>
        <strain evidence="1">KCTC 12899</strain>
    </source>
</reference>
<dbReference type="SUPFAM" id="SSF101898">
    <property type="entry name" value="NHL repeat"/>
    <property type="match status" value="1"/>
</dbReference>
<dbReference type="Proteomes" id="UP000664417">
    <property type="component" value="Unassembled WGS sequence"/>
</dbReference>
<sequence length="352" mass="40434">MTCLVLCFLLNVDPEVLNVLEKHFFIESAVEIRGNEGDPLVSNYFTYDNNQILFVDQFDKAVSVYGESGRMLTRFGKQGEGPGEFLNPIMARFDSEGRIHVLDSMRGLIQVFEDGEYQKAISLSRIGTPESFFLVEKRGSVEYVVIAPFTFKGQMFTAFLLSEKGEVIQAFDRHEMVYAAYGWQGNIRGDNELLLGYTYDNSFQVFNLDGKLVKNFRIRHPKIQSIWKDVKEYSEAEIIRGRSPLSKEPYTALFEILTTDRFLVTSWTRMNSESVSHHFYAVSDHKTGEVIQDIETDLPLFGFKDHQFIFGYYHKEENEYFTIFFCTPKFGLDGGKESGRLGSNEPNRSPAK</sequence>
<dbReference type="EMBL" id="JAFREP010000005">
    <property type="protein sequence ID" value="MBO1318254.1"/>
    <property type="molecule type" value="Genomic_DNA"/>
</dbReference>
<name>A0A8J7U2Z5_9BACT</name>
<evidence type="ECO:0000313" key="1">
    <source>
        <dbReference type="EMBL" id="MBO1318254.1"/>
    </source>
</evidence>
<dbReference type="RefSeq" id="WP_207857923.1">
    <property type="nucleotide sequence ID" value="NZ_JAFREP010000005.1"/>
</dbReference>
<keyword evidence="2" id="KW-1185">Reference proteome</keyword>
<accession>A0A8J7U2Z5</accession>